<dbReference type="Proteomes" id="UP001337655">
    <property type="component" value="Unassembled WGS sequence"/>
</dbReference>
<dbReference type="GO" id="GO:0070860">
    <property type="term" value="C:RNA polymerase I core factor complex"/>
    <property type="evidence" value="ECO:0007669"/>
    <property type="project" value="TreeGrafter"/>
</dbReference>
<dbReference type="GO" id="GO:0017025">
    <property type="term" value="F:TBP-class protein binding"/>
    <property type="evidence" value="ECO:0007669"/>
    <property type="project" value="TreeGrafter"/>
</dbReference>
<feature type="compositionally biased region" description="Polar residues" evidence="1">
    <location>
        <begin position="12"/>
        <end position="21"/>
    </location>
</feature>
<accession>A0AAV9P629</accession>
<feature type="region of interest" description="Disordered" evidence="1">
    <location>
        <begin position="1"/>
        <end position="89"/>
    </location>
</feature>
<dbReference type="GO" id="GO:0001181">
    <property type="term" value="F:RNA polymerase I general transcription initiation factor activity"/>
    <property type="evidence" value="ECO:0007669"/>
    <property type="project" value="InterPro"/>
</dbReference>
<dbReference type="AlphaFoldDB" id="A0AAV9P629"/>
<reference evidence="2 3" key="1">
    <citation type="submission" date="2023-08" db="EMBL/GenBank/DDBJ databases">
        <title>Black Yeasts Isolated from many extreme environments.</title>
        <authorList>
            <person name="Coleine C."/>
            <person name="Stajich J.E."/>
            <person name="Selbmann L."/>
        </authorList>
    </citation>
    <scope>NUCLEOTIDE SEQUENCE [LARGE SCALE GENOMIC DNA]</scope>
    <source>
        <strain evidence="2 3">CCFEE 5935</strain>
    </source>
</reference>
<protein>
    <submittedName>
        <fullName evidence="2">Uncharacterized protein</fullName>
    </submittedName>
</protein>
<dbReference type="GO" id="GO:0042790">
    <property type="term" value="P:nucleolar large rRNA transcription by RNA polymerase I"/>
    <property type="evidence" value="ECO:0007669"/>
    <property type="project" value="TreeGrafter"/>
</dbReference>
<sequence>MPIFAPVYRPTAHQQTFLTHQQKLESKKRKRGEASSDDEGHPSSSASISPSPRPHHGVNKTDPYHIAGLSRQDPLPPPPFPHAPLKGLSQPKVPIEESLATLNPPLYLPPSQPEDKSTSTKRRHLDNLTTLLHRSLLKQDYPRASRAWSILLRTSISGQGLDIRRAGRWGIGAELLMRKGTEEEGDVFSDEGFKLARQYYERLVLQYPHTAQTQHGFNSSVVFPALFNVRVFEVQDRSKRARRELSANEDNATSVADSSTERPVDEIQLRAIRAQELEEALPIARRMDEILSGPPYDTNATLLELRSMVALWISDLHGMLAKLPDEEMDTSFGSEATSPTVNATESHYANAEAERQKARDVFAKLEALGAELRPEVARIVRDLEND</sequence>
<proteinExistence type="predicted"/>
<dbReference type="EMBL" id="JAVRRT010000012">
    <property type="protein sequence ID" value="KAK5167110.1"/>
    <property type="molecule type" value="Genomic_DNA"/>
</dbReference>
<evidence type="ECO:0000313" key="2">
    <source>
        <dbReference type="EMBL" id="KAK5167110.1"/>
    </source>
</evidence>
<dbReference type="InterPro" id="IPR053029">
    <property type="entry name" value="RNA_pol_I-specific_init_factor"/>
</dbReference>
<dbReference type="GeneID" id="89929175"/>
<dbReference type="RefSeq" id="XP_064656918.1">
    <property type="nucleotide sequence ID" value="XM_064805076.1"/>
</dbReference>
<feature type="region of interest" description="Disordered" evidence="1">
    <location>
        <begin position="329"/>
        <end position="353"/>
    </location>
</feature>
<dbReference type="Pfam" id="PF04090">
    <property type="entry name" value="Rrn11"/>
    <property type="match status" value="1"/>
</dbReference>
<dbReference type="InterPro" id="IPR007224">
    <property type="entry name" value="TIF_Rrn11"/>
</dbReference>
<organism evidence="2 3">
    <name type="scientific">Saxophila tyrrhenica</name>
    <dbReference type="NCBI Taxonomy" id="1690608"/>
    <lineage>
        <taxon>Eukaryota</taxon>
        <taxon>Fungi</taxon>
        <taxon>Dikarya</taxon>
        <taxon>Ascomycota</taxon>
        <taxon>Pezizomycotina</taxon>
        <taxon>Dothideomycetes</taxon>
        <taxon>Dothideomycetidae</taxon>
        <taxon>Mycosphaerellales</taxon>
        <taxon>Extremaceae</taxon>
        <taxon>Saxophila</taxon>
    </lineage>
</organism>
<dbReference type="PANTHER" id="PTHR28244:SF1">
    <property type="entry name" value="RNA POLYMERASE I-SPECIFIC TRANSCRIPTION INITIATION FACTOR RRN11"/>
    <property type="match status" value="1"/>
</dbReference>
<feature type="compositionally biased region" description="Basic and acidic residues" evidence="1">
    <location>
        <begin position="32"/>
        <end position="41"/>
    </location>
</feature>
<gene>
    <name evidence="2" type="ORF">LTR77_007840</name>
</gene>
<evidence type="ECO:0000256" key="1">
    <source>
        <dbReference type="SAM" id="MobiDB-lite"/>
    </source>
</evidence>
<feature type="region of interest" description="Disordered" evidence="1">
    <location>
        <begin position="102"/>
        <end position="122"/>
    </location>
</feature>
<name>A0AAV9P629_9PEZI</name>
<dbReference type="GO" id="GO:0001164">
    <property type="term" value="F:RNA polymerase I core promoter sequence-specific DNA binding"/>
    <property type="evidence" value="ECO:0007669"/>
    <property type="project" value="InterPro"/>
</dbReference>
<keyword evidence="3" id="KW-1185">Reference proteome</keyword>
<evidence type="ECO:0000313" key="3">
    <source>
        <dbReference type="Proteomes" id="UP001337655"/>
    </source>
</evidence>
<feature type="compositionally biased region" description="Polar residues" evidence="1">
    <location>
        <begin position="248"/>
        <end position="258"/>
    </location>
</feature>
<comment type="caution">
    <text evidence="2">The sequence shown here is derived from an EMBL/GenBank/DDBJ whole genome shotgun (WGS) entry which is preliminary data.</text>
</comment>
<feature type="region of interest" description="Disordered" evidence="1">
    <location>
        <begin position="242"/>
        <end position="261"/>
    </location>
</feature>
<feature type="compositionally biased region" description="Polar residues" evidence="1">
    <location>
        <begin position="331"/>
        <end position="347"/>
    </location>
</feature>
<dbReference type="PANTHER" id="PTHR28244">
    <property type="entry name" value="RNA POLYMERASE I-SPECIFIC TRANSCRIPTION INITIATION FACTOR RRN11"/>
    <property type="match status" value="1"/>
</dbReference>